<dbReference type="GO" id="GO:0003723">
    <property type="term" value="F:RNA binding"/>
    <property type="evidence" value="ECO:0007669"/>
    <property type="project" value="InterPro"/>
</dbReference>
<dbReference type="SMART" id="SM00873">
    <property type="entry name" value="B3_4"/>
    <property type="match status" value="1"/>
</dbReference>
<dbReference type="AlphaFoldDB" id="A0A0G2A2J4"/>
<dbReference type="InterPro" id="IPR005146">
    <property type="entry name" value="B3/B4_tRNA-bd"/>
</dbReference>
<evidence type="ECO:0000259" key="1">
    <source>
        <dbReference type="SMART" id="SM00873"/>
    </source>
</evidence>
<name>A0A0G2A2J4_9BACT</name>
<dbReference type="Pfam" id="PF03483">
    <property type="entry name" value="B3_4"/>
    <property type="match status" value="1"/>
</dbReference>
<dbReference type="GO" id="GO:0006432">
    <property type="term" value="P:phenylalanyl-tRNA aminoacylation"/>
    <property type="evidence" value="ECO:0007669"/>
    <property type="project" value="InterPro"/>
</dbReference>
<dbReference type="SUPFAM" id="SSF46955">
    <property type="entry name" value="Putative DNA-binding domain"/>
    <property type="match status" value="1"/>
</dbReference>
<dbReference type="InterPro" id="IPR009061">
    <property type="entry name" value="DNA-bd_dom_put_sf"/>
</dbReference>
<dbReference type="InterPro" id="IPR020825">
    <property type="entry name" value="Phe-tRNA_synthase-like_B3/B4"/>
</dbReference>
<evidence type="ECO:0000313" key="2">
    <source>
        <dbReference type="EMBL" id="KKW35077.1"/>
    </source>
</evidence>
<feature type="domain" description="B3/B4 tRNA-binding" evidence="1">
    <location>
        <begin position="98"/>
        <end position="276"/>
    </location>
</feature>
<dbReference type="GO" id="GO:0004826">
    <property type="term" value="F:phenylalanine-tRNA ligase activity"/>
    <property type="evidence" value="ECO:0007669"/>
    <property type="project" value="InterPro"/>
</dbReference>
<comment type="caution">
    <text evidence="2">The sequence shown here is derived from an EMBL/GenBank/DDBJ whole genome shotgun (WGS) entry which is preliminary data.</text>
</comment>
<sequence>MKVSREWLQRYFEKPLPDAEKLADALTFHAFEIESVEKDILDVKVTPNRGHDCLSHRGIAKELSAIVNVPMKGDPLRMEVSLTPTTNEVSVSIDETQLCPRYIAGLIRGVKVGPSPHWLRNFLESIGQQSINNIVDAANFVMFSLGQPLHAFDAGQLSKKEGYAIGVRRAKVGEKLLALDEKEYVLAENMLVITDRHAEAAIGIAGVKGGKPTGISETTTDIIIESANFDGVSTRKSASALKLRTDASSRYEQVISPDLCAYGMRAVADLILELAGGEIAGFVDEYPTKPERTAVSATIASINGILGSALTDADVGNALQRLDL</sequence>
<reference evidence="2 3" key="1">
    <citation type="journal article" date="2015" name="Nature">
        <title>rRNA introns, odd ribosomes, and small enigmatic genomes across a large radiation of phyla.</title>
        <authorList>
            <person name="Brown C.T."/>
            <person name="Hug L.A."/>
            <person name="Thomas B.C."/>
            <person name="Sharon I."/>
            <person name="Castelle C.J."/>
            <person name="Singh A."/>
            <person name="Wilkins M.J."/>
            <person name="Williams K.H."/>
            <person name="Banfield J.F."/>
        </authorList>
    </citation>
    <scope>NUCLEOTIDE SEQUENCE [LARGE SCALE GENOMIC DNA]</scope>
</reference>
<dbReference type="InterPro" id="IPR045060">
    <property type="entry name" value="Phe-tRNA-ligase_IIc_bsu"/>
</dbReference>
<organism evidence="2 3">
    <name type="scientific">Candidatus Giovannonibacteria bacterium GW2011_GWA2_53_7</name>
    <dbReference type="NCBI Taxonomy" id="1618650"/>
    <lineage>
        <taxon>Bacteria</taxon>
        <taxon>Candidatus Giovannoniibacteriota</taxon>
    </lineage>
</organism>
<dbReference type="EMBL" id="LCRM01000054">
    <property type="protein sequence ID" value="KKW35077.1"/>
    <property type="molecule type" value="Genomic_DNA"/>
</dbReference>
<proteinExistence type="predicted"/>
<evidence type="ECO:0000313" key="3">
    <source>
        <dbReference type="Proteomes" id="UP000034290"/>
    </source>
</evidence>
<feature type="non-terminal residue" evidence="2">
    <location>
        <position position="324"/>
    </location>
</feature>
<protein>
    <submittedName>
        <fullName evidence="2">Phenylalanine-tRNA ligase beta subunit</fullName>
    </submittedName>
</protein>
<gene>
    <name evidence="2" type="ORF">UY81_C0054G0001</name>
</gene>
<dbReference type="PANTHER" id="PTHR10947:SF0">
    <property type="entry name" value="PHENYLALANINE--TRNA LIGASE BETA SUBUNIT"/>
    <property type="match status" value="1"/>
</dbReference>
<dbReference type="PANTHER" id="PTHR10947">
    <property type="entry name" value="PHENYLALANYL-TRNA SYNTHETASE BETA CHAIN AND LEUCINE-RICH REPEAT-CONTAINING PROTEIN 47"/>
    <property type="match status" value="1"/>
</dbReference>
<accession>A0A0G2A2J4</accession>
<keyword evidence="2" id="KW-0436">Ligase</keyword>
<dbReference type="SUPFAM" id="SSF56037">
    <property type="entry name" value="PheT/TilS domain"/>
    <property type="match status" value="1"/>
</dbReference>
<dbReference type="GO" id="GO:0009328">
    <property type="term" value="C:phenylalanine-tRNA ligase complex"/>
    <property type="evidence" value="ECO:0007669"/>
    <property type="project" value="TreeGrafter"/>
</dbReference>
<dbReference type="Gene3D" id="3.50.40.10">
    <property type="entry name" value="Phenylalanyl-trna Synthetase, Chain B, domain 3"/>
    <property type="match status" value="1"/>
</dbReference>
<dbReference type="Gene3D" id="3.30.56.10">
    <property type="match status" value="1"/>
</dbReference>
<dbReference type="Proteomes" id="UP000034290">
    <property type="component" value="Unassembled WGS sequence"/>
</dbReference>